<protein>
    <submittedName>
        <fullName evidence="2">Uncharacterized protein</fullName>
    </submittedName>
</protein>
<feature type="compositionally biased region" description="Basic and acidic residues" evidence="1">
    <location>
        <begin position="82"/>
        <end position="114"/>
    </location>
</feature>
<evidence type="ECO:0000313" key="3">
    <source>
        <dbReference type="Proteomes" id="UP001266305"/>
    </source>
</evidence>
<reference evidence="2 3" key="1">
    <citation type="submission" date="2023-05" db="EMBL/GenBank/DDBJ databases">
        <title>B98-5 Cell Line De Novo Hybrid Assembly: An Optical Mapping Approach.</title>
        <authorList>
            <person name="Kananen K."/>
            <person name="Auerbach J.A."/>
            <person name="Kautto E."/>
            <person name="Blachly J.S."/>
        </authorList>
    </citation>
    <scope>NUCLEOTIDE SEQUENCE [LARGE SCALE GENOMIC DNA]</scope>
    <source>
        <strain evidence="2">B95-8</strain>
        <tissue evidence="2">Cell line</tissue>
    </source>
</reference>
<evidence type="ECO:0000313" key="2">
    <source>
        <dbReference type="EMBL" id="KAK2100641.1"/>
    </source>
</evidence>
<accession>A0ABQ9UUY8</accession>
<organism evidence="2 3">
    <name type="scientific">Saguinus oedipus</name>
    <name type="common">Cotton-top tamarin</name>
    <name type="synonym">Oedipomidas oedipus</name>
    <dbReference type="NCBI Taxonomy" id="9490"/>
    <lineage>
        <taxon>Eukaryota</taxon>
        <taxon>Metazoa</taxon>
        <taxon>Chordata</taxon>
        <taxon>Craniata</taxon>
        <taxon>Vertebrata</taxon>
        <taxon>Euteleostomi</taxon>
        <taxon>Mammalia</taxon>
        <taxon>Eutheria</taxon>
        <taxon>Euarchontoglires</taxon>
        <taxon>Primates</taxon>
        <taxon>Haplorrhini</taxon>
        <taxon>Platyrrhini</taxon>
        <taxon>Cebidae</taxon>
        <taxon>Callitrichinae</taxon>
        <taxon>Saguinus</taxon>
    </lineage>
</organism>
<dbReference type="Proteomes" id="UP001266305">
    <property type="component" value="Unassembled WGS sequence"/>
</dbReference>
<dbReference type="EMBL" id="JASSZA010000010">
    <property type="protein sequence ID" value="KAK2100641.1"/>
    <property type="molecule type" value="Genomic_DNA"/>
</dbReference>
<feature type="region of interest" description="Disordered" evidence="1">
    <location>
        <begin position="1"/>
        <end position="114"/>
    </location>
</feature>
<sequence length="282" mass="31317">MEQAGQQGRGSAGPEERPEAAGPEQGREAACPEEVREAAEQRPADGWSGEERAGVEPAGQGGGEMAASEGGAPAALAVWRRGSREEAKGKEKLPEGRSGKDPGERQGERRLRDWLPGRHRDRYLEKYWEGAQESYWERVVKRRAKRAEQVGEDRVVGKYPLEKKPRCLRRVGTVETEEEEACRRKTSHLEVQQPELWRPTVRFSICPTSPRASQRLLPCCLSSSTAIKELAKMGDPDLLEVLAEEGRTTPKGVKGERGWLPAPRQSRRRGPRGTLAALQPES</sequence>
<comment type="caution">
    <text evidence="2">The sequence shown here is derived from an EMBL/GenBank/DDBJ whole genome shotgun (WGS) entry which is preliminary data.</text>
</comment>
<evidence type="ECO:0000256" key="1">
    <source>
        <dbReference type="SAM" id="MobiDB-lite"/>
    </source>
</evidence>
<feature type="region of interest" description="Disordered" evidence="1">
    <location>
        <begin position="245"/>
        <end position="282"/>
    </location>
</feature>
<gene>
    <name evidence="2" type="ORF">P7K49_021989</name>
</gene>
<keyword evidence="3" id="KW-1185">Reference proteome</keyword>
<feature type="compositionally biased region" description="Low complexity" evidence="1">
    <location>
        <begin position="65"/>
        <end position="77"/>
    </location>
</feature>
<proteinExistence type="predicted"/>
<feature type="compositionally biased region" description="Basic and acidic residues" evidence="1">
    <location>
        <begin position="33"/>
        <end position="54"/>
    </location>
</feature>
<name>A0ABQ9UUY8_SAGOE</name>
<feature type="compositionally biased region" description="Basic and acidic residues" evidence="1">
    <location>
        <begin position="245"/>
        <end position="257"/>
    </location>
</feature>